<dbReference type="EMBL" id="JXTB01000383">
    <property type="protein sequence ID" value="PON42782.1"/>
    <property type="molecule type" value="Genomic_DNA"/>
</dbReference>
<proteinExistence type="predicted"/>
<accession>A0A2P5B1W8</accession>
<keyword evidence="2" id="KW-1185">Reference proteome</keyword>
<dbReference type="AlphaFoldDB" id="A0A2P5B1W8"/>
<gene>
    <name evidence="1" type="ORF">PanWU01x14_279080</name>
</gene>
<evidence type="ECO:0000313" key="1">
    <source>
        <dbReference type="EMBL" id="PON42782.1"/>
    </source>
</evidence>
<protein>
    <submittedName>
        <fullName evidence="1">Uncharacterized protein</fullName>
    </submittedName>
</protein>
<name>A0A2P5B1W8_PARAD</name>
<evidence type="ECO:0000313" key="2">
    <source>
        <dbReference type="Proteomes" id="UP000237105"/>
    </source>
</evidence>
<sequence>MMGPRSTFCEPCPVRTRQGMKIEATAVVVVRLDWVRVVSDDSSVPWALILDMRCSFQRSLLETDPSTKFDSRSSFCILKKKN</sequence>
<dbReference type="Proteomes" id="UP000237105">
    <property type="component" value="Unassembled WGS sequence"/>
</dbReference>
<comment type="caution">
    <text evidence="1">The sequence shown here is derived from an EMBL/GenBank/DDBJ whole genome shotgun (WGS) entry which is preliminary data.</text>
</comment>
<reference evidence="2" key="1">
    <citation type="submission" date="2016-06" db="EMBL/GenBank/DDBJ databases">
        <title>Parallel loss of symbiosis genes in relatives of nitrogen-fixing non-legume Parasponia.</title>
        <authorList>
            <person name="Van Velzen R."/>
            <person name="Holmer R."/>
            <person name="Bu F."/>
            <person name="Rutten L."/>
            <person name="Van Zeijl A."/>
            <person name="Liu W."/>
            <person name="Santuari L."/>
            <person name="Cao Q."/>
            <person name="Sharma T."/>
            <person name="Shen D."/>
            <person name="Roswanjaya Y."/>
            <person name="Wardhani T."/>
            <person name="Kalhor M.S."/>
            <person name="Jansen J."/>
            <person name="Van den Hoogen J."/>
            <person name="Gungor B."/>
            <person name="Hartog M."/>
            <person name="Hontelez J."/>
            <person name="Verver J."/>
            <person name="Yang W.-C."/>
            <person name="Schijlen E."/>
            <person name="Repin R."/>
            <person name="Schilthuizen M."/>
            <person name="Schranz E."/>
            <person name="Heidstra R."/>
            <person name="Miyata K."/>
            <person name="Fedorova E."/>
            <person name="Kohlen W."/>
            <person name="Bisseling T."/>
            <person name="Smit S."/>
            <person name="Geurts R."/>
        </authorList>
    </citation>
    <scope>NUCLEOTIDE SEQUENCE [LARGE SCALE GENOMIC DNA]</scope>
    <source>
        <strain evidence="2">cv. WU1-14</strain>
    </source>
</reference>
<organism evidence="1 2">
    <name type="scientific">Parasponia andersonii</name>
    <name type="common">Sponia andersonii</name>
    <dbReference type="NCBI Taxonomy" id="3476"/>
    <lineage>
        <taxon>Eukaryota</taxon>
        <taxon>Viridiplantae</taxon>
        <taxon>Streptophyta</taxon>
        <taxon>Embryophyta</taxon>
        <taxon>Tracheophyta</taxon>
        <taxon>Spermatophyta</taxon>
        <taxon>Magnoliopsida</taxon>
        <taxon>eudicotyledons</taxon>
        <taxon>Gunneridae</taxon>
        <taxon>Pentapetalae</taxon>
        <taxon>rosids</taxon>
        <taxon>fabids</taxon>
        <taxon>Rosales</taxon>
        <taxon>Cannabaceae</taxon>
        <taxon>Parasponia</taxon>
    </lineage>
</organism>